<dbReference type="OrthoDB" id="412788at2759"/>
<dbReference type="VEuPathDB" id="FungiDB:TSTA_017080"/>
<dbReference type="Proteomes" id="UP000001745">
    <property type="component" value="Unassembled WGS sequence"/>
</dbReference>
<name>B8MEK6_TALSN</name>
<dbReference type="RefSeq" id="XP_002483867.1">
    <property type="nucleotide sequence ID" value="XM_002483822.1"/>
</dbReference>
<evidence type="ECO:0008006" key="4">
    <source>
        <dbReference type="Google" id="ProtNLM"/>
    </source>
</evidence>
<dbReference type="GeneID" id="8103681"/>
<gene>
    <name evidence="2" type="ORF">TSTA_017080</name>
</gene>
<dbReference type="PANTHER" id="PTHR34598">
    <property type="entry name" value="BLL6449 PROTEIN"/>
    <property type="match status" value="1"/>
</dbReference>
<sequence length="299" mass="33236">MATETITVQAVINANINYFLEVSEGGTDVIYPGTATDKLRPLKSVIMPITDLRTCKDENFTLDTHGFQFVPHKTKEKTYDDQERIKTVVYDETAALLREVTGATRVVPFSHLIRKHLVDTAVEAAKKAAPTDIIPIMTPSLLCHIDQSYDGAKQVLEDNLPPAVAESLSKTRWGIINVWRPVGGPVKRDPLAVCDARSCAESDLRKVFAQLPSQGDGSTVSVGAGFEVFNVAHNPNHKWYYALTMTPDETLMIKCFDSKTDGRARRTPHTAFQTDRDEGPARQSIEVRCLVFWENDSAE</sequence>
<dbReference type="EMBL" id="EQ962656">
    <property type="protein sequence ID" value="EED16633.1"/>
    <property type="molecule type" value="Genomic_DNA"/>
</dbReference>
<dbReference type="OMA" id="DMAMTDG"/>
<reference evidence="3" key="1">
    <citation type="journal article" date="2015" name="Genome Announc.">
        <title>Genome sequence of the AIDS-associated pathogen Penicillium marneffei (ATCC18224) and its near taxonomic relative Talaromyces stipitatus (ATCC10500).</title>
        <authorList>
            <person name="Nierman W.C."/>
            <person name="Fedorova-Abrams N.D."/>
            <person name="Andrianopoulos A."/>
        </authorList>
    </citation>
    <scope>NUCLEOTIDE SEQUENCE [LARGE SCALE GENOMIC DNA]</scope>
    <source>
        <strain evidence="3">ATCC 10500 / CBS 375.48 / QM 6759 / NRRL 1006</strain>
    </source>
</reference>
<dbReference type="PhylomeDB" id="B8MEK6"/>
<comment type="similarity">
    <text evidence="1">Belongs to the asaB hydroxylase/desaturase family.</text>
</comment>
<proteinExistence type="inferred from homology"/>
<protein>
    <recommendedName>
        <fullName evidence="4">Methyltransferase</fullName>
    </recommendedName>
</protein>
<dbReference type="STRING" id="441959.B8MEK6"/>
<evidence type="ECO:0000313" key="2">
    <source>
        <dbReference type="EMBL" id="EED16633.1"/>
    </source>
</evidence>
<keyword evidence="3" id="KW-1185">Reference proteome</keyword>
<evidence type="ECO:0000256" key="1">
    <source>
        <dbReference type="ARBA" id="ARBA00023604"/>
    </source>
</evidence>
<dbReference type="AlphaFoldDB" id="B8MEK6"/>
<dbReference type="HOGENOM" id="CLU_042688_2_0_1"/>
<dbReference type="PANTHER" id="PTHR34598:SF3">
    <property type="entry name" value="OXIDOREDUCTASE AN1597"/>
    <property type="match status" value="1"/>
</dbReference>
<dbReference type="InterPro" id="IPR044053">
    <property type="entry name" value="AsaB-like"/>
</dbReference>
<dbReference type="InParanoid" id="B8MEK6"/>
<dbReference type="GO" id="GO:0016491">
    <property type="term" value="F:oxidoreductase activity"/>
    <property type="evidence" value="ECO:0007669"/>
    <property type="project" value="InterPro"/>
</dbReference>
<dbReference type="NCBIfam" id="NF041278">
    <property type="entry name" value="CmcJ_NvfI_EfuI"/>
    <property type="match status" value="1"/>
</dbReference>
<evidence type="ECO:0000313" key="3">
    <source>
        <dbReference type="Proteomes" id="UP000001745"/>
    </source>
</evidence>
<accession>B8MEK6</accession>
<dbReference type="eggNOG" id="ENOG502SMV5">
    <property type="taxonomic scope" value="Eukaryota"/>
</dbReference>
<organism evidence="2 3">
    <name type="scientific">Talaromyces stipitatus (strain ATCC 10500 / CBS 375.48 / QM 6759 / NRRL 1006)</name>
    <name type="common">Penicillium stipitatum</name>
    <dbReference type="NCBI Taxonomy" id="441959"/>
    <lineage>
        <taxon>Eukaryota</taxon>
        <taxon>Fungi</taxon>
        <taxon>Dikarya</taxon>
        <taxon>Ascomycota</taxon>
        <taxon>Pezizomycotina</taxon>
        <taxon>Eurotiomycetes</taxon>
        <taxon>Eurotiomycetidae</taxon>
        <taxon>Eurotiales</taxon>
        <taxon>Trichocomaceae</taxon>
        <taxon>Talaromyces</taxon>
        <taxon>Talaromyces sect. Talaromyces</taxon>
    </lineage>
</organism>